<dbReference type="Proteomes" id="UP000502502">
    <property type="component" value="Chromosome"/>
</dbReference>
<evidence type="ECO:0000256" key="1">
    <source>
        <dbReference type="ARBA" id="ARBA00004651"/>
    </source>
</evidence>
<dbReference type="AlphaFoldDB" id="A0A6G7ZM97"/>
<dbReference type="PANTHER" id="PTHR33452">
    <property type="entry name" value="OXIDOREDUCTASE CATD-RELATED"/>
    <property type="match status" value="1"/>
</dbReference>
<evidence type="ECO:0000256" key="4">
    <source>
        <dbReference type="ARBA" id="ARBA00022692"/>
    </source>
</evidence>
<evidence type="ECO:0000256" key="3">
    <source>
        <dbReference type="ARBA" id="ARBA00022475"/>
    </source>
</evidence>
<dbReference type="InterPro" id="IPR051907">
    <property type="entry name" value="DoxX-like_oxidoreductase"/>
</dbReference>
<proteinExistence type="inferred from homology"/>
<comment type="similarity">
    <text evidence="2">Belongs to the DoxX family.</text>
</comment>
<dbReference type="EMBL" id="CP049871">
    <property type="protein sequence ID" value="QIL02039.1"/>
    <property type="molecule type" value="Genomic_DNA"/>
</dbReference>
<keyword evidence="5 7" id="KW-1133">Transmembrane helix</keyword>
<evidence type="ECO:0000256" key="5">
    <source>
        <dbReference type="ARBA" id="ARBA00022989"/>
    </source>
</evidence>
<dbReference type="PANTHER" id="PTHR33452:SF4">
    <property type="entry name" value="BLL4328 PROTEIN"/>
    <property type="match status" value="1"/>
</dbReference>
<sequence>MRFTWLSRYEPQIHAILRIISGLLFMEHGTQKFLSFPAGQYAGSGLALDGPGAYAGIIELICGFLIAIGLFTRPAAFLASGTMAVAYWMAHAPQDPFPVNNMGDAAILYCFVFLFLAAAGAGPWSVDNARRDDTPR</sequence>
<name>A0A6G7ZM97_9SPHN</name>
<comment type="subcellular location">
    <subcellularLocation>
        <location evidence="1">Cell membrane</location>
        <topology evidence="1">Multi-pass membrane protein</topology>
    </subcellularLocation>
</comment>
<gene>
    <name evidence="8" type="ORF">G7078_04045</name>
</gene>
<dbReference type="Pfam" id="PF07681">
    <property type="entry name" value="DoxX"/>
    <property type="match status" value="1"/>
</dbReference>
<dbReference type="InterPro" id="IPR032808">
    <property type="entry name" value="DoxX"/>
</dbReference>
<keyword evidence="4 7" id="KW-0812">Transmembrane</keyword>
<evidence type="ECO:0000256" key="6">
    <source>
        <dbReference type="ARBA" id="ARBA00023136"/>
    </source>
</evidence>
<accession>A0A6G7ZM97</accession>
<dbReference type="GO" id="GO:0005886">
    <property type="term" value="C:plasma membrane"/>
    <property type="evidence" value="ECO:0007669"/>
    <property type="project" value="UniProtKB-SubCell"/>
</dbReference>
<keyword evidence="6 7" id="KW-0472">Membrane</keyword>
<keyword evidence="3" id="KW-1003">Cell membrane</keyword>
<evidence type="ECO:0000256" key="7">
    <source>
        <dbReference type="SAM" id="Phobius"/>
    </source>
</evidence>
<dbReference type="RefSeq" id="WP_166093251.1">
    <property type="nucleotide sequence ID" value="NZ_CP049871.1"/>
</dbReference>
<evidence type="ECO:0000313" key="8">
    <source>
        <dbReference type="EMBL" id="QIL02039.1"/>
    </source>
</evidence>
<reference evidence="8 9" key="1">
    <citation type="submission" date="2020-03" db="EMBL/GenBank/DDBJ databases">
        <title>Sphingomonas sp. nov., isolated from fish.</title>
        <authorList>
            <person name="Hyun D.-W."/>
            <person name="Bae J.-W."/>
        </authorList>
    </citation>
    <scope>NUCLEOTIDE SEQUENCE [LARGE SCALE GENOMIC DNA]</scope>
    <source>
        <strain evidence="8 9">HDW15C</strain>
    </source>
</reference>
<evidence type="ECO:0000313" key="9">
    <source>
        <dbReference type="Proteomes" id="UP000502502"/>
    </source>
</evidence>
<dbReference type="KEGG" id="ssin:G7078_04045"/>
<keyword evidence="9" id="KW-1185">Reference proteome</keyword>
<feature type="transmembrane region" description="Helical" evidence="7">
    <location>
        <begin position="106"/>
        <end position="126"/>
    </location>
</feature>
<protein>
    <submittedName>
        <fullName evidence="8">DoxX family protein</fullName>
    </submittedName>
</protein>
<evidence type="ECO:0000256" key="2">
    <source>
        <dbReference type="ARBA" id="ARBA00006679"/>
    </source>
</evidence>
<organism evidence="8 9">
    <name type="scientific">Sphingomonas sinipercae</name>
    <dbReference type="NCBI Taxonomy" id="2714944"/>
    <lineage>
        <taxon>Bacteria</taxon>
        <taxon>Pseudomonadati</taxon>
        <taxon>Pseudomonadota</taxon>
        <taxon>Alphaproteobacteria</taxon>
        <taxon>Sphingomonadales</taxon>
        <taxon>Sphingomonadaceae</taxon>
        <taxon>Sphingomonas</taxon>
    </lineage>
</organism>